<accession>A0ABS3WIM3</accession>
<dbReference type="InterPro" id="IPR025164">
    <property type="entry name" value="Toastrack_DUF4097"/>
</dbReference>
<dbReference type="RefSeq" id="WP_208850692.1">
    <property type="nucleotide sequence ID" value="NZ_JAGGDJ010000047.1"/>
</dbReference>
<feature type="domain" description="DUF4097" evidence="1">
    <location>
        <begin position="48"/>
        <end position="314"/>
    </location>
</feature>
<evidence type="ECO:0000259" key="1">
    <source>
        <dbReference type="Pfam" id="PF13349"/>
    </source>
</evidence>
<name>A0ABS3WIM3_9BACL</name>
<sequence>MRNWIVIGLILLVIGLIGTFGTLGASGNYAFGTEKVERGQAVAADGIRAVELKTGSVDVKIVPGEGTEAKASLTGRASKKYLDKLELKLEKDGDTLKVGFQDHAGFQFGFNILSLNLKLELPKRTYERLTMNTGSGDIAVDGVQVDTAELKGGSGDVDISRVQAKAVTVSIGSGNLHFEDVTADDALTVKAASGDVTVSGAKAKLLSVDVKSGDVDLADADAELKVQTGSGDISAEQRTLSRPMNLRTGSGDVDIMTDEQPADAEIAYSSGSGDLDNDWDGAKGSADDDGVHRLVFGSGSVRAQVHTGSGDLDVGRR</sequence>
<dbReference type="Proteomes" id="UP000670947">
    <property type="component" value="Unassembled WGS sequence"/>
</dbReference>
<proteinExistence type="predicted"/>
<dbReference type="EMBL" id="JAGGDJ010000047">
    <property type="protein sequence ID" value="MBO7748093.1"/>
    <property type="molecule type" value="Genomic_DNA"/>
</dbReference>
<keyword evidence="3" id="KW-1185">Reference proteome</keyword>
<comment type="caution">
    <text evidence="2">The sequence shown here is derived from an EMBL/GenBank/DDBJ whole genome shotgun (WGS) entry which is preliminary data.</text>
</comment>
<dbReference type="Pfam" id="PF13349">
    <property type="entry name" value="DUF4097"/>
    <property type="match status" value="1"/>
</dbReference>
<reference evidence="2 3" key="1">
    <citation type="submission" date="2021-03" db="EMBL/GenBank/DDBJ databases">
        <title>Paenibacillus artemisicola MWE-103 whole genome sequence.</title>
        <authorList>
            <person name="Ham Y.J."/>
        </authorList>
    </citation>
    <scope>NUCLEOTIDE SEQUENCE [LARGE SCALE GENOMIC DNA]</scope>
    <source>
        <strain evidence="2 3">MWE-103</strain>
    </source>
</reference>
<evidence type="ECO:0000313" key="2">
    <source>
        <dbReference type="EMBL" id="MBO7748093.1"/>
    </source>
</evidence>
<organism evidence="2 3">
    <name type="scientific">Paenibacillus artemisiicola</name>
    <dbReference type="NCBI Taxonomy" id="1172618"/>
    <lineage>
        <taxon>Bacteria</taxon>
        <taxon>Bacillati</taxon>
        <taxon>Bacillota</taxon>
        <taxon>Bacilli</taxon>
        <taxon>Bacillales</taxon>
        <taxon>Paenibacillaceae</taxon>
        <taxon>Paenibacillus</taxon>
    </lineage>
</organism>
<evidence type="ECO:0000313" key="3">
    <source>
        <dbReference type="Proteomes" id="UP000670947"/>
    </source>
</evidence>
<protein>
    <submittedName>
        <fullName evidence="2">DUF4097 family beta strand repeat protein</fullName>
    </submittedName>
</protein>
<gene>
    <name evidence="2" type="ORF">I8J29_28265</name>
</gene>
<dbReference type="Gene3D" id="2.160.20.120">
    <property type="match status" value="1"/>
</dbReference>